<accession>A0AAN6G9S1</accession>
<feature type="signal peptide" evidence="2">
    <location>
        <begin position="1"/>
        <end position="19"/>
    </location>
</feature>
<proteinExistence type="predicted"/>
<sequence length="303" mass="30332">MRFQCSIIASALLASAAVASNSHSIEHGHKRALPVLDGAVGGLTSDLGLEQREIRPVELVSEVTSELGLAGKKRQPLVGPLAGVTKGLPIPLAGRDVEVKRALLLGSSTGGVLGSLPLVGAVSDAGGKNTLPVSFASRDHKASDDSDVALKRAPLAGPIGGVVGSLPFPVDKLTKREPLLSTLPLADNQQSTGSSHNLGLHLKRGAPHAADRKEFAKRRPLVLGLGKISAGQSSGAAAGTAGGLLKGRAPAPLAGVGPGGAKPSLGGVTSALGLNSKGNSDSLVPISLGTRKVADAAAQLEDK</sequence>
<protein>
    <submittedName>
        <fullName evidence="3">Uncharacterized protein</fullName>
    </submittedName>
</protein>
<dbReference type="Proteomes" id="UP001176521">
    <property type="component" value="Unassembled WGS sequence"/>
</dbReference>
<organism evidence="3 4">
    <name type="scientific">Tilletia horrida</name>
    <dbReference type="NCBI Taxonomy" id="155126"/>
    <lineage>
        <taxon>Eukaryota</taxon>
        <taxon>Fungi</taxon>
        <taxon>Dikarya</taxon>
        <taxon>Basidiomycota</taxon>
        <taxon>Ustilaginomycotina</taxon>
        <taxon>Exobasidiomycetes</taxon>
        <taxon>Tilletiales</taxon>
        <taxon>Tilletiaceae</taxon>
        <taxon>Tilletia</taxon>
    </lineage>
</organism>
<evidence type="ECO:0000256" key="1">
    <source>
        <dbReference type="SAM" id="MobiDB-lite"/>
    </source>
</evidence>
<evidence type="ECO:0000313" key="3">
    <source>
        <dbReference type="EMBL" id="KAK0529476.1"/>
    </source>
</evidence>
<comment type="caution">
    <text evidence="3">The sequence shown here is derived from an EMBL/GenBank/DDBJ whole genome shotgun (WGS) entry which is preliminary data.</text>
</comment>
<gene>
    <name evidence="3" type="ORF">OC842_004226</name>
</gene>
<dbReference type="EMBL" id="JAPDMQ010000242">
    <property type="protein sequence ID" value="KAK0529476.1"/>
    <property type="molecule type" value="Genomic_DNA"/>
</dbReference>
<dbReference type="AlphaFoldDB" id="A0AAN6G9S1"/>
<feature type="region of interest" description="Disordered" evidence="1">
    <location>
        <begin position="255"/>
        <end position="280"/>
    </location>
</feature>
<feature type="chain" id="PRO_5043034051" evidence="2">
    <location>
        <begin position="20"/>
        <end position="303"/>
    </location>
</feature>
<name>A0AAN6G9S1_9BASI</name>
<reference evidence="3" key="1">
    <citation type="journal article" date="2023" name="PhytoFront">
        <title>Draft Genome Resources of Seven Strains of Tilletia horrida, Causal Agent of Kernel Smut of Rice.</title>
        <authorList>
            <person name="Khanal S."/>
            <person name="Antony Babu S."/>
            <person name="Zhou X.G."/>
        </authorList>
    </citation>
    <scope>NUCLEOTIDE SEQUENCE</scope>
    <source>
        <strain evidence="3">TX3</strain>
    </source>
</reference>
<keyword evidence="2" id="KW-0732">Signal</keyword>
<keyword evidence="4" id="KW-1185">Reference proteome</keyword>
<evidence type="ECO:0000313" key="4">
    <source>
        <dbReference type="Proteomes" id="UP001176521"/>
    </source>
</evidence>
<evidence type="ECO:0000256" key="2">
    <source>
        <dbReference type="SAM" id="SignalP"/>
    </source>
</evidence>